<evidence type="ECO:0000256" key="1">
    <source>
        <dbReference type="ARBA" id="ARBA00023125"/>
    </source>
</evidence>
<dbReference type="GO" id="GO:0006355">
    <property type="term" value="P:regulation of DNA-templated transcription"/>
    <property type="evidence" value="ECO:0007669"/>
    <property type="project" value="UniProtKB-ARBA"/>
</dbReference>
<dbReference type="SUPFAM" id="SSF46689">
    <property type="entry name" value="Homeodomain-like"/>
    <property type="match status" value="1"/>
</dbReference>
<dbReference type="AlphaFoldDB" id="A0A3N0ECF9"/>
<dbReference type="RefSeq" id="WP_123200780.1">
    <property type="nucleotide sequence ID" value="NZ_RJMB01000006.1"/>
</dbReference>
<name>A0A3N0ECF9_9ACTN</name>
<keyword evidence="5" id="KW-1185">Reference proteome</keyword>
<gene>
    <name evidence="4" type="ORF">EFW17_08585</name>
</gene>
<sequence length="196" mass="22023">MVPRDASATRRKLLEAARDEFAEHGISGGRIDRIAERAGVNKERVYGHFGSKEELFKAVLIRVKNEQAVSLPTPGEDIGGWVGRVYDSHMDDPTMIRLMMWESLHYGGDPAPYEEPEADHYADKIIAVARTLGIEPDDRAARIVMSLLGVAAWPIAMPQTARMLTGRDPYTDRESTREHVVRMANAIAQDIRRQQE</sequence>
<dbReference type="Gene3D" id="1.10.357.10">
    <property type="entry name" value="Tetracycline Repressor, domain 2"/>
    <property type="match status" value="1"/>
</dbReference>
<dbReference type="InterPro" id="IPR050109">
    <property type="entry name" value="HTH-type_TetR-like_transc_reg"/>
</dbReference>
<dbReference type="PANTHER" id="PTHR30328">
    <property type="entry name" value="TRANSCRIPTIONAL REPRESSOR"/>
    <property type="match status" value="1"/>
</dbReference>
<dbReference type="InterPro" id="IPR036271">
    <property type="entry name" value="Tet_transcr_reg_TetR-rel_C_sf"/>
</dbReference>
<reference evidence="4 5" key="1">
    <citation type="submission" date="2018-11" db="EMBL/GenBank/DDBJ databases">
        <title>The genome draft of YIM 96095.</title>
        <authorList>
            <person name="Tang S.-K."/>
            <person name="Chunyu W.-X."/>
            <person name="Feng Y.-Z."/>
        </authorList>
    </citation>
    <scope>NUCLEOTIDE SEQUENCE [LARGE SCALE GENOMIC DNA]</scope>
    <source>
        <strain evidence="4 5">YIM 96095</strain>
    </source>
</reference>
<proteinExistence type="predicted"/>
<dbReference type="SUPFAM" id="SSF48498">
    <property type="entry name" value="Tetracyclin repressor-like, C-terminal domain"/>
    <property type="match status" value="1"/>
</dbReference>
<feature type="DNA-binding region" description="H-T-H motif" evidence="2">
    <location>
        <begin position="30"/>
        <end position="49"/>
    </location>
</feature>
<evidence type="ECO:0000313" key="4">
    <source>
        <dbReference type="EMBL" id="RNL85523.1"/>
    </source>
</evidence>
<evidence type="ECO:0000259" key="3">
    <source>
        <dbReference type="PROSITE" id="PS50977"/>
    </source>
</evidence>
<protein>
    <submittedName>
        <fullName evidence="4">TetR/AcrR family transcriptional regulator</fullName>
    </submittedName>
</protein>
<comment type="caution">
    <text evidence="4">The sequence shown here is derived from an EMBL/GenBank/DDBJ whole genome shotgun (WGS) entry which is preliminary data.</text>
</comment>
<evidence type="ECO:0000256" key="2">
    <source>
        <dbReference type="PROSITE-ProRule" id="PRU00335"/>
    </source>
</evidence>
<dbReference type="InterPro" id="IPR001647">
    <property type="entry name" value="HTH_TetR"/>
</dbReference>
<dbReference type="EMBL" id="RJMB01000006">
    <property type="protein sequence ID" value="RNL85523.1"/>
    <property type="molecule type" value="Genomic_DNA"/>
</dbReference>
<dbReference type="Pfam" id="PF00440">
    <property type="entry name" value="TetR_N"/>
    <property type="match status" value="1"/>
</dbReference>
<dbReference type="InterPro" id="IPR009057">
    <property type="entry name" value="Homeodomain-like_sf"/>
</dbReference>
<dbReference type="OrthoDB" id="4726108at2"/>
<accession>A0A3N0ECF9</accession>
<dbReference type="PRINTS" id="PR00455">
    <property type="entry name" value="HTHTETR"/>
</dbReference>
<dbReference type="Proteomes" id="UP000269198">
    <property type="component" value="Unassembled WGS sequence"/>
</dbReference>
<dbReference type="GO" id="GO:0003677">
    <property type="term" value="F:DNA binding"/>
    <property type="evidence" value="ECO:0007669"/>
    <property type="project" value="UniProtKB-UniRule"/>
</dbReference>
<dbReference type="PROSITE" id="PS50977">
    <property type="entry name" value="HTH_TETR_2"/>
    <property type="match status" value="1"/>
</dbReference>
<dbReference type="Pfam" id="PF17926">
    <property type="entry name" value="TetR_C_21"/>
    <property type="match status" value="1"/>
</dbReference>
<evidence type="ECO:0000313" key="5">
    <source>
        <dbReference type="Proteomes" id="UP000269198"/>
    </source>
</evidence>
<dbReference type="PANTHER" id="PTHR30328:SF54">
    <property type="entry name" value="HTH-TYPE TRANSCRIPTIONAL REPRESSOR SCO4008"/>
    <property type="match status" value="1"/>
</dbReference>
<feature type="domain" description="HTH tetR-type" evidence="3">
    <location>
        <begin position="7"/>
        <end position="67"/>
    </location>
</feature>
<organism evidence="4 5">
    <name type="scientific">Halostreptopolyspora alba</name>
    <dbReference type="NCBI Taxonomy" id="2487137"/>
    <lineage>
        <taxon>Bacteria</taxon>
        <taxon>Bacillati</taxon>
        <taxon>Actinomycetota</taxon>
        <taxon>Actinomycetes</taxon>
        <taxon>Streptosporangiales</taxon>
        <taxon>Nocardiopsidaceae</taxon>
        <taxon>Halostreptopolyspora</taxon>
    </lineage>
</organism>
<dbReference type="InterPro" id="IPR041467">
    <property type="entry name" value="Sco4008_C"/>
</dbReference>
<keyword evidence="1 2" id="KW-0238">DNA-binding</keyword>